<evidence type="ECO:0000313" key="6">
    <source>
        <dbReference type="Proteomes" id="UP000289465"/>
    </source>
</evidence>
<dbReference type="GO" id="GO:0005829">
    <property type="term" value="C:cytosol"/>
    <property type="evidence" value="ECO:0007669"/>
    <property type="project" value="TreeGrafter"/>
</dbReference>
<dbReference type="GO" id="GO:0043200">
    <property type="term" value="P:response to amino acid"/>
    <property type="evidence" value="ECO:0007669"/>
    <property type="project" value="TreeGrafter"/>
</dbReference>
<dbReference type="OrthoDB" id="9809462at2"/>
<organism evidence="5 6">
    <name type="scientific">Achromobacter veterisilvae</name>
    <dbReference type="NCBI Taxonomy" id="2069367"/>
    <lineage>
        <taxon>Bacteria</taxon>
        <taxon>Pseudomonadati</taxon>
        <taxon>Pseudomonadota</taxon>
        <taxon>Betaproteobacteria</taxon>
        <taxon>Burkholderiales</taxon>
        <taxon>Alcaligenaceae</taxon>
        <taxon>Achromobacter</taxon>
    </lineage>
</organism>
<dbReference type="InterPro" id="IPR019887">
    <property type="entry name" value="Tscrpt_reg_AsnC/Lrp_C"/>
</dbReference>
<dbReference type="InterPro" id="IPR019888">
    <property type="entry name" value="Tscrpt_reg_AsnC-like"/>
</dbReference>
<dbReference type="PANTHER" id="PTHR30154:SF34">
    <property type="entry name" value="TRANSCRIPTIONAL REGULATOR AZLB"/>
    <property type="match status" value="1"/>
</dbReference>
<keyword evidence="1" id="KW-0805">Transcription regulation</keyword>
<feature type="domain" description="HTH asnC-type" evidence="4">
    <location>
        <begin position="1"/>
        <end position="75"/>
    </location>
</feature>
<sequence>MDTLDRNLLGLLRADARMSVATLAKKLDVSRGTIDNRIQKLEERGVILGYTVRLRPEAQTEDIVAWMSIAVEGHETRKIVNLLMGEPSVAGLHDTNGRWDLLAELRVPTIDQLSEVLDRLRTLKGIAATETSIHLKTFKAL</sequence>
<evidence type="ECO:0000256" key="3">
    <source>
        <dbReference type="ARBA" id="ARBA00023163"/>
    </source>
</evidence>
<dbReference type="PRINTS" id="PR00033">
    <property type="entry name" value="HTHASNC"/>
</dbReference>
<keyword evidence="3" id="KW-0804">Transcription</keyword>
<protein>
    <submittedName>
        <fullName evidence="5">Regulatory protein AsnC</fullName>
    </submittedName>
</protein>
<evidence type="ECO:0000259" key="4">
    <source>
        <dbReference type="PROSITE" id="PS50956"/>
    </source>
</evidence>
<dbReference type="InterPro" id="IPR036388">
    <property type="entry name" value="WH-like_DNA-bd_sf"/>
</dbReference>
<dbReference type="Pfam" id="PF01037">
    <property type="entry name" value="AsnC_trans_reg"/>
    <property type="match status" value="1"/>
</dbReference>
<name>A0A446CIJ5_9BURK</name>
<dbReference type="InterPro" id="IPR000485">
    <property type="entry name" value="AsnC-type_HTH_dom"/>
</dbReference>
<dbReference type="InterPro" id="IPR011008">
    <property type="entry name" value="Dimeric_a/b-barrel"/>
</dbReference>
<dbReference type="Proteomes" id="UP000289465">
    <property type="component" value="Unassembled WGS sequence"/>
</dbReference>
<dbReference type="PROSITE" id="PS50956">
    <property type="entry name" value="HTH_ASNC_2"/>
    <property type="match status" value="1"/>
</dbReference>
<dbReference type="Gene3D" id="1.10.10.10">
    <property type="entry name" value="Winged helix-like DNA-binding domain superfamily/Winged helix DNA-binding domain"/>
    <property type="match status" value="1"/>
</dbReference>
<keyword evidence="2" id="KW-0238">DNA-binding</keyword>
<gene>
    <name evidence="5" type="primary">asnC_1</name>
    <name evidence="5" type="ORF">AVE30378_02658</name>
</gene>
<dbReference type="Pfam" id="PF13404">
    <property type="entry name" value="HTH_AsnC-type"/>
    <property type="match status" value="1"/>
</dbReference>
<dbReference type="SUPFAM" id="SSF46785">
    <property type="entry name" value="Winged helix' DNA-binding domain"/>
    <property type="match status" value="1"/>
</dbReference>
<evidence type="ECO:0000256" key="2">
    <source>
        <dbReference type="ARBA" id="ARBA00023125"/>
    </source>
</evidence>
<dbReference type="Gene3D" id="3.30.70.920">
    <property type="match status" value="1"/>
</dbReference>
<reference evidence="5 6" key="1">
    <citation type="submission" date="2018-07" db="EMBL/GenBank/DDBJ databases">
        <authorList>
            <person name="Peeters C."/>
        </authorList>
    </citation>
    <scope>NUCLEOTIDE SEQUENCE [LARGE SCALE GENOMIC DNA]</scope>
    <source>
        <strain evidence="5 6">LMG 30378</strain>
    </source>
</reference>
<dbReference type="EMBL" id="UFQC01000012">
    <property type="protein sequence ID" value="SSW67621.1"/>
    <property type="molecule type" value="Genomic_DNA"/>
</dbReference>
<accession>A0A446CIJ5</accession>
<dbReference type="RefSeq" id="WP_129241363.1">
    <property type="nucleotide sequence ID" value="NZ_UFQC01000012.1"/>
</dbReference>
<dbReference type="SUPFAM" id="SSF54909">
    <property type="entry name" value="Dimeric alpha+beta barrel"/>
    <property type="match status" value="1"/>
</dbReference>
<proteinExistence type="predicted"/>
<dbReference type="SMART" id="SM00344">
    <property type="entry name" value="HTH_ASNC"/>
    <property type="match status" value="1"/>
</dbReference>
<dbReference type="AlphaFoldDB" id="A0A446CIJ5"/>
<dbReference type="GO" id="GO:0043565">
    <property type="term" value="F:sequence-specific DNA binding"/>
    <property type="evidence" value="ECO:0007669"/>
    <property type="project" value="InterPro"/>
</dbReference>
<dbReference type="InterPro" id="IPR036390">
    <property type="entry name" value="WH_DNA-bd_sf"/>
</dbReference>
<dbReference type="PANTHER" id="PTHR30154">
    <property type="entry name" value="LEUCINE-RESPONSIVE REGULATORY PROTEIN"/>
    <property type="match status" value="1"/>
</dbReference>
<evidence type="ECO:0000256" key="1">
    <source>
        <dbReference type="ARBA" id="ARBA00023015"/>
    </source>
</evidence>
<evidence type="ECO:0000313" key="5">
    <source>
        <dbReference type="EMBL" id="SSW67621.1"/>
    </source>
</evidence>